<evidence type="ECO:0000259" key="5">
    <source>
        <dbReference type="Pfam" id="PF00149"/>
    </source>
</evidence>
<evidence type="ECO:0000313" key="7">
    <source>
        <dbReference type="Proteomes" id="UP000306196"/>
    </source>
</evidence>
<dbReference type="InterPro" id="IPR050884">
    <property type="entry name" value="CNP_phosphodiesterase-III"/>
</dbReference>
<sequence length="272" mass="31045">MRLVHLSDLHFGAVESGRPDSLREAVEALKPDLMVMSGDLSQRGTEEELREGKAFLDSLPQPLLVVPGNHDIPHGHHLWARFNETWKIYREVVSEELEPFWQNEEIAVIGVNSVRRGGWYLDWSRGHVSRSQLRRIELWAAGLPEHLLRVMVVHHPPAAPPQGTRRHLMDKRRSLFTALNRAGIDLMMCGHFHMSYAVPLALPGMFSRSAVLSVTSTATSHRLQGEPNGFHVIDVKSDWMEVQAWTWGEAGYAISREWRFARDENRNWAGVE</sequence>
<dbReference type="InterPro" id="IPR004843">
    <property type="entry name" value="Calcineurin-like_PHP"/>
</dbReference>
<dbReference type="PANTHER" id="PTHR42988:SF2">
    <property type="entry name" value="CYCLIC NUCLEOTIDE PHOSPHODIESTERASE CBUA0032-RELATED"/>
    <property type="match status" value="1"/>
</dbReference>
<organism evidence="6 7">
    <name type="scientific">Phragmitibacter flavus</name>
    <dbReference type="NCBI Taxonomy" id="2576071"/>
    <lineage>
        <taxon>Bacteria</taxon>
        <taxon>Pseudomonadati</taxon>
        <taxon>Verrucomicrobiota</taxon>
        <taxon>Verrucomicrobiia</taxon>
        <taxon>Verrucomicrobiales</taxon>
        <taxon>Verrucomicrobiaceae</taxon>
        <taxon>Phragmitibacter</taxon>
    </lineage>
</organism>
<reference evidence="6 7" key="1">
    <citation type="submission" date="2019-05" db="EMBL/GenBank/DDBJ databases">
        <title>Verrucobacter flavum gen. nov., sp. nov. a new member of the family Verrucomicrobiaceae.</title>
        <authorList>
            <person name="Szuroczki S."/>
            <person name="Abbaszade G."/>
            <person name="Szabo A."/>
            <person name="Felfoldi T."/>
            <person name="Schumann P."/>
            <person name="Boka K."/>
            <person name="Keki Z."/>
            <person name="Toumi M."/>
            <person name="Toth E."/>
        </authorList>
    </citation>
    <scope>NUCLEOTIDE SEQUENCE [LARGE SCALE GENOMIC DNA]</scope>
    <source>
        <strain evidence="6 7">MG-N-17</strain>
    </source>
</reference>
<evidence type="ECO:0000256" key="4">
    <source>
        <dbReference type="ARBA" id="ARBA00025742"/>
    </source>
</evidence>
<proteinExistence type="inferred from homology"/>
<comment type="caution">
    <text evidence="6">The sequence shown here is derived from an EMBL/GenBank/DDBJ whole genome shotgun (WGS) entry which is preliminary data.</text>
</comment>
<dbReference type="GO" id="GO:0046872">
    <property type="term" value="F:metal ion binding"/>
    <property type="evidence" value="ECO:0007669"/>
    <property type="project" value="UniProtKB-KW"/>
</dbReference>
<dbReference type="OrthoDB" id="9811542at2"/>
<dbReference type="Proteomes" id="UP000306196">
    <property type="component" value="Unassembled WGS sequence"/>
</dbReference>
<evidence type="ECO:0000256" key="1">
    <source>
        <dbReference type="ARBA" id="ARBA00022723"/>
    </source>
</evidence>
<dbReference type="Gene3D" id="3.60.21.10">
    <property type="match status" value="1"/>
</dbReference>
<comment type="similarity">
    <text evidence="4">Belongs to the cyclic nucleotide phosphodiesterase class-III family.</text>
</comment>
<dbReference type="RefSeq" id="WP_138088077.1">
    <property type="nucleotide sequence ID" value="NZ_VAUV01000017.1"/>
</dbReference>
<dbReference type="SUPFAM" id="SSF56300">
    <property type="entry name" value="Metallo-dependent phosphatases"/>
    <property type="match status" value="1"/>
</dbReference>
<name>A0A5R8K9G3_9BACT</name>
<feature type="domain" description="Calcineurin-like phosphoesterase" evidence="5">
    <location>
        <begin position="1"/>
        <end position="194"/>
    </location>
</feature>
<dbReference type="GO" id="GO:0016787">
    <property type="term" value="F:hydrolase activity"/>
    <property type="evidence" value="ECO:0007669"/>
    <property type="project" value="UniProtKB-KW"/>
</dbReference>
<keyword evidence="1" id="KW-0479">Metal-binding</keyword>
<dbReference type="EMBL" id="VAUV01000017">
    <property type="protein sequence ID" value="TLD68948.1"/>
    <property type="molecule type" value="Genomic_DNA"/>
</dbReference>
<keyword evidence="7" id="KW-1185">Reference proteome</keyword>
<protein>
    <submittedName>
        <fullName evidence="6">Metallophosphoesterase</fullName>
    </submittedName>
</protein>
<gene>
    <name evidence="6" type="ORF">FEM03_20010</name>
</gene>
<dbReference type="PANTHER" id="PTHR42988">
    <property type="entry name" value="PHOSPHOHYDROLASE"/>
    <property type="match status" value="1"/>
</dbReference>
<evidence type="ECO:0000313" key="6">
    <source>
        <dbReference type="EMBL" id="TLD68948.1"/>
    </source>
</evidence>
<dbReference type="Pfam" id="PF00149">
    <property type="entry name" value="Metallophos"/>
    <property type="match status" value="1"/>
</dbReference>
<evidence type="ECO:0000256" key="2">
    <source>
        <dbReference type="ARBA" id="ARBA00022801"/>
    </source>
</evidence>
<keyword evidence="2" id="KW-0378">Hydrolase</keyword>
<dbReference type="AlphaFoldDB" id="A0A5R8K9G3"/>
<keyword evidence="3" id="KW-0408">Iron</keyword>
<evidence type="ECO:0000256" key="3">
    <source>
        <dbReference type="ARBA" id="ARBA00023004"/>
    </source>
</evidence>
<dbReference type="InterPro" id="IPR029052">
    <property type="entry name" value="Metallo-depent_PP-like"/>
</dbReference>
<accession>A0A5R8K9G3</accession>